<dbReference type="EMBL" id="QQXL01000003">
    <property type="protein sequence ID" value="RKW70595.1"/>
    <property type="molecule type" value="Genomic_DNA"/>
</dbReference>
<evidence type="ECO:0000256" key="1">
    <source>
        <dbReference type="ARBA" id="ARBA00004651"/>
    </source>
</evidence>
<comment type="caution">
    <text evidence="10">The sequence shown here is derived from an EMBL/GenBank/DDBJ whole genome shotgun (WGS) entry which is preliminary data.</text>
</comment>
<dbReference type="AlphaFoldDB" id="A0A496PJD2"/>
<evidence type="ECO:0000259" key="9">
    <source>
        <dbReference type="Pfam" id="PF09335"/>
    </source>
</evidence>
<comment type="subcellular location">
    <subcellularLocation>
        <location evidence="1 7">Cell membrane</location>
        <topology evidence="1 7">Multi-pass membrane protein</topology>
    </subcellularLocation>
</comment>
<dbReference type="InterPro" id="IPR032816">
    <property type="entry name" value="VTT_dom"/>
</dbReference>
<evidence type="ECO:0000256" key="4">
    <source>
        <dbReference type="ARBA" id="ARBA00022692"/>
    </source>
</evidence>
<evidence type="ECO:0000256" key="7">
    <source>
        <dbReference type="RuleBase" id="RU367016"/>
    </source>
</evidence>
<protein>
    <submittedName>
        <fullName evidence="10">DedA family protein</fullName>
    </submittedName>
</protein>
<evidence type="ECO:0000256" key="8">
    <source>
        <dbReference type="SAM" id="MobiDB-lite"/>
    </source>
</evidence>
<feature type="transmembrane region" description="Helical" evidence="7">
    <location>
        <begin position="46"/>
        <end position="74"/>
    </location>
</feature>
<comment type="similarity">
    <text evidence="2 7">Belongs to the DedA family.</text>
</comment>
<reference evidence="10 11" key="1">
    <citation type="submission" date="2018-07" db="EMBL/GenBank/DDBJ databases">
        <title>Arthrobacter sp. nov., isolated from raw cow's milk with high bacterial count.</title>
        <authorList>
            <person name="Hahne J."/>
            <person name="Isele D."/>
            <person name="Lipski A."/>
        </authorList>
    </citation>
    <scope>NUCLEOTIDE SEQUENCE [LARGE SCALE GENOMIC DNA]</scope>
    <source>
        <strain evidence="10 11">JZ R-183</strain>
    </source>
</reference>
<dbReference type="PANTHER" id="PTHR30353:SF0">
    <property type="entry name" value="TRANSMEMBRANE PROTEIN"/>
    <property type="match status" value="1"/>
</dbReference>
<evidence type="ECO:0000313" key="11">
    <source>
        <dbReference type="Proteomes" id="UP000273119"/>
    </source>
</evidence>
<dbReference type="GO" id="GO:0005886">
    <property type="term" value="C:plasma membrane"/>
    <property type="evidence" value="ECO:0007669"/>
    <property type="project" value="UniProtKB-SubCell"/>
</dbReference>
<dbReference type="RefSeq" id="WP_121484619.1">
    <property type="nucleotide sequence ID" value="NZ_QQXL01000003.1"/>
</dbReference>
<dbReference type="PANTHER" id="PTHR30353">
    <property type="entry name" value="INNER MEMBRANE PROTEIN DEDA-RELATED"/>
    <property type="match status" value="1"/>
</dbReference>
<feature type="domain" description="VTT" evidence="9">
    <location>
        <begin position="40"/>
        <end position="165"/>
    </location>
</feature>
<evidence type="ECO:0000256" key="6">
    <source>
        <dbReference type="ARBA" id="ARBA00023136"/>
    </source>
</evidence>
<keyword evidence="3 7" id="KW-1003">Cell membrane</keyword>
<accession>A0A496PJD2</accession>
<name>A0A496PJD2_9MICC</name>
<sequence>MSLHQINQIINDWVLGASTAWWVLPIIFLFCVIDGFFPVLPSESLIVALAAVWVGWDAWHVVALALVGAAGALIGDQIAYRIGRSVGTSRFKWMYRPRIRKVFDMAEHQLEQRGAVLIFTARYIPVGRVAVNFTAGATRYSQRSFTFFDTLGCILWGFYSVAIGALAGRWMEHNKLLAIVISVAIAIVLGWVLDQLIHRLLLRFRPHSSVLDTQAQALVQSQAQKEHHKGASPDAEGSRQRPGADPAL</sequence>
<evidence type="ECO:0000256" key="2">
    <source>
        <dbReference type="ARBA" id="ARBA00010792"/>
    </source>
</evidence>
<keyword evidence="5 7" id="KW-1133">Transmembrane helix</keyword>
<feature type="transmembrane region" description="Helical" evidence="7">
    <location>
        <begin position="147"/>
        <end position="170"/>
    </location>
</feature>
<dbReference type="InterPro" id="IPR032818">
    <property type="entry name" value="DedA-like"/>
</dbReference>
<keyword evidence="4 7" id="KW-0812">Transmembrane</keyword>
<dbReference type="Proteomes" id="UP000273119">
    <property type="component" value="Unassembled WGS sequence"/>
</dbReference>
<evidence type="ECO:0000256" key="3">
    <source>
        <dbReference type="ARBA" id="ARBA00022475"/>
    </source>
</evidence>
<evidence type="ECO:0000313" key="10">
    <source>
        <dbReference type="EMBL" id="RKW70595.1"/>
    </source>
</evidence>
<gene>
    <name evidence="10" type="ORF">DWQ67_05575</name>
</gene>
<dbReference type="Pfam" id="PF09335">
    <property type="entry name" value="VTT_dom"/>
    <property type="match status" value="1"/>
</dbReference>
<keyword evidence="6 7" id="KW-0472">Membrane</keyword>
<organism evidence="10 11">
    <name type="scientific">Galactobacter caseinivorans</name>
    <dbReference type="NCBI Taxonomy" id="2676123"/>
    <lineage>
        <taxon>Bacteria</taxon>
        <taxon>Bacillati</taxon>
        <taxon>Actinomycetota</taxon>
        <taxon>Actinomycetes</taxon>
        <taxon>Micrococcales</taxon>
        <taxon>Micrococcaceae</taxon>
        <taxon>Galactobacter</taxon>
    </lineage>
</organism>
<keyword evidence="11" id="KW-1185">Reference proteome</keyword>
<proteinExistence type="inferred from homology"/>
<feature type="transmembrane region" description="Helical" evidence="7">
    <location>
        <begin position="21"/>
        <end position="40"/>
    </location>
</feature>
<feature type="transmembrane region" description="Helical" evidence="7">
    <location>
        <begin position="176"/>
        <end position="193"/>
    </location>
</feature>
<feature type="region of interest" description="Disordered" evidence="8">
    <location>
        <begin position="221"/>
        <end position="248"/>
    </location>
</feature>
<evidence type="ECO:0000256" key="5">
    <source>
        <dbReference type="ARBA" id="ARBA00022989"/>
    </source>
</evidence>